<dbReference type="EMBL" id="NQJD01000007">
    <property type="protein sequence ID" value="TAA75384.1"/>
    <property type="molecule type" value="Genomic_DNA"/>
</dbReference>
<protein>
    <submittedName>
        <fullName evidence="1">Uncharacterized protein</fullName>
    </submittedName>
</protein>
<name>A0A521G2Y2_9BACT</name>
<evidence type="ECO:0000313" key="2">
    <source>
        <dbReference type="Proteomes" id="UP000316238"/>
    </source>
</evidence>
<reference evidence="1" key="1">
    <citation type="submission" date="2017-07" db="EMBL/GenBank/DDBJ databases">
        <title>The cable genome - Insights into the physiology and evolution of filamentous bacteria capable of sulfide oxidation via long distance electron transfer.</title>
        <authorList>
            <person name="Thorup C."/>
            <person name="Bjerg J.T."/>
            <person name="Schreiber L."/>
            <person name="Nielsen L.P."/>
            <person name="Kjeldsen K.U."/>
            <person name="Boesen T."/>
            <person name="Boggild A."/>
            <person name="Meysman F."/>
            <person name="Geelhoed J."/>
            <person name="Schramm A."/>
        </authorList>
    </citation>
    <scope>NUCLEOTIDE SEQUENCE [LARGE SCALE GENOMIC DNA]</scope>
    <source>
        <strain evidence="1">GS</strain>
    </source>
</reference>
<dbReference type="AlphaFoldDB" id="A0A521G2Y2"/>
<sequence>MSERKLGVVKDIVEAVGMSISHVYEDLIFLNHNAFLLQFTDENNTLLLHSNQEASKELLRETTAPIKAAAAENGMKFLDGGSYRLTQGSGESLQIEFFS</sequence>
<organism evidence="1 2">
    <name type="scientific">Candidatus Electronema aureum</name>
    <dbReference type="NCBI Taxonomy" id="2005002"/>
    <lineage>
        <taxon>Bacteria</taxon>
        <taxon>Pseudomonadati</taxon>
        <taxon>Thermodesulfobacteriota</taxon>
        <taxon>Desulfobulbia</taxon>
        <taxon>Desulfobulbales</taxon>
        <taxon>Desulfobulbaceae</taxon>
        <taxon>Candidatus Electronema</taxon>
    </lineage>
</organism>
<evidence type="ECO:0000313" key="1">
    <source>
        <dbReference type="EMBL" id="TAA75384.1"/>
    </source>
</evidence>
<keyword evidence="2" id="KW-1185">Reference proteome</keyword>
<dbReference type="Proteomes" id="UP000316238">
    <property type="component" value="Unassembled WGS sequence"/>
</dbReference>
<proteinExistence type="predicted"/>
<comment type="caution">
    <text evidence="1">The sequence shown here is derived from an EMBL/GenBank/DDBJ whole genome shotgun (WGS) entry which is preliminary data.</text>
</comment>
<accession>A0A521G2Y2</accession>
<gene>
    <name evidence="1" type="ORF">CDV28_10731</name>
</gene>